<dbReference type="OrthoDB" id="4746773at2"/>
<organism evidence="1 2">
    <name type="scientific">Mycolicibacterium moriokaense</name>
    <dbReference type="NCBI Taxonomy" id="39691"/>
    <lineage>
        <taxon>Bacteria</taxon>
        <taxon>Bacillati</taxon>
        <taxon>Actinomycetota</taxon>
        <taxon>Actinomycetes</taxon>
        <taxon>Mycobacteriales</taxon>
        <taxon>Mycobacteriaceae</taxon>
        <taxon>Mycolicibacterium</taxon>
    </lineage>
</organism>
<gene>
    <name evidence="1" type="ORF">C8E89_14129</name>
</gene>
<evidence type="ECO:0000313" key="1">
    <source>
        <dbReference type="EMBL" id="PXW99167.1"/>
    </source>
</evidence>
<protein>
    <submittedName>
        <fullName evidence="1">Uncharacterized protein</fullName>
    </submittedName>
</protein>
<dbReference type="AlphaFoldDB" id="A0A318H5C4"/>
<name>A0A318H5C4_9MYCO</name>
<dbReference type="EMBL" id="QJJU01000041">
    <property type="protein sequence ID" value="PXW99167.1"/>
    <property type="molecule type" value="Genomic_DNA"/>
</dbReference>
<proteinExistence type="predicted"/>
<reference evidence="1 2" key="2">
    <citation type="submission" date="2018-06" db="EMBL/GenBank/DDBJ databases">
        <title>Sequencing of bacterial isolates from soil warming experiment in Harvard Forest, Massachusetts, USA.</title>
        <authorList>
            <person name="Deangelis K.PhD."/>
        </authorList>
    </citation>
    <scope>NUCLEOTIDE SEQUENCE [LARGE SCALE GENOMIC DNA]</scope>
    <source>
        <strain evidence="1 2">GAS496</strain>
    </source>
</reference>
<dbReference type="Proteomes" id="UP000247781">
    <property type="component" value="Unassembled WGS sequence"/>
</dbReference>
<comment type="caution">
    <text evidence="1">The sequence shown here is derived from an EMBL/GenBank/DDBJ whole genome shotgun (WGS) entry which is preliminary data.</text>
</comment>
<sequence length="104" mass="11601">MDIRRSPHIDAIKDAERIVYQEKWRICAERAVEQLAATSSLRWTRLFPESPVIQVVAIDGVVVGCISHNAGRWIATGARERGPVANCDTFRAALLALACETEPW</sequence>
<evidence type="ECO:0000313" key="2">
    <source>
        <dbReference type="Proteomes" id="UP000247781"/>
    </source>
</evidence>
<dbReference type="RefSeq" id="WP_110320034.1">
    <property type="nucleotide sequence ID" value="NZ_QJJU01000041.1"/>
</dbReference>
<reference evidence="2" key="1">
    <citation type="submission" date="2018-05" db="EMBL/GenBank/DDBJ databases">
        <authorList>
            <person name="Deangelis K."/>
            <person name="Huntemann M."/>
            <person name="Clum A."/>
            <person name="Pillay M."/>
            <person name="Palaniappan K."/>
            <person name="Varghese N."/>
            <person name="Mikhailova N."/>
            <person name="Stamatis D."/>
            <person name="Reddy T."/>
            <person name="Daum C."/>
            <person name="Shapiro N."/>
            <person name="Ivanova N."/>
            <person name="Kyrpides N."/>
            <person name="Woyke T."/>
        </authorList>
    </citation>
    <scope>NUCLEOTIDE SEQUENCE [LARGE SCALE GENOMIC DNA]</scope>
    <source>
        <strain evidence="2">GAS496</strain>
    </source>
</reference>
<keyword evidence="2" id="KW-1185">Reference proteome</keyword>
<accession>A0A318H5C4</accession>